<dbReference type="EMBL" id="JALLBG020000178">
    <property type="protein sequence ID" value="KAL3760604.1"/>
    <property type="molecule type" value="Genomic_DNA"/>
</dbReference>
<evidence type="ECO:0000256" key="1">
    <source>
        <dbReference type="SAM" id="MobiDB-lite"/>
    </source>
</evidence>
<dbReference type="AlphaFoldDB" id="A0ABD3MD97"/>
<accession>A0ABD3MD97</accession>
<organism evidence="2 3">
    <name type="scientific">Discostella pseudostelligera</name>
    <dbReference type="NCBI Taxonomy" id="259834"/>
    <lineage>
        <taxon>Eukaryota</taxon>
        <taxon>Sar</taxon>
        <taxon>Stramenopiles</taxon>
        <taxon>Ochrophyta</taxon>
        <taxon>Bacillariophyta</taxon>
        <taxon>Coscinodiscophyceae</taxon>
        <taxon>Thalassiosirophycidae</taxon>
        <taxon>Stephanodiscales</taxon>
        <taxon>Stephanodiscaceae</taxon>
        <taxon>Discostella</taxon>
    </lineage>
</organism>
<feature type="region of interest" description="Disordered" evidence="1">
    <location>
        <begin position="21"/>
        <end position="41"/>
    </location>
</feature>
<comment type="caution">
    <text evidence="2">The sequence shown here is derived from an EMBL/GenBank/DDBJ whole genome shotgun (WGS) entry which is preliminary data.</text>
</comment>
<dbReference type="Proteomes" id="UP001530293">
    <property type="component" value="Unassembled WGS sequence"/>
</dbReference>
<sequence length="583" mass="64277">MAVDREIMNINWSIDSVSRENMAGTTRKQKCSQENDGTGAATLAGPLVVDTRSTKKGRSNDQEIEGRMEEGCRDDVGAGATTLAGPSADDNNSRNVANIFEGRSDNYGAGAAALAGPLVVVNNSMNVANKFEGRPDDDGAGAATIAPCPLVVADNVEGSLDDDGAGAATLAGPLVVADNFEGSPDDWAEASALVDLVMVGNNRGAAFDGPSVGDNLGIKPSSSTVTRRARRAGGAALAHQGKAIMRTVLFLMPDLGDVKTLLKFKLPHNKWLKYYENLLIDVDGEVVRRENDTLLFGDEIFLVAIEVARAQISAGEEGKSFDLNDSNSGNYKSYVDSMNSVFQKFTFMNARHFVDKLVNDIHDLHQKLKELKVSTIVCSRLPLLGNEEKLLKIMSDGDIDVYPPLSCQMRTWNPPKVLFEMTASEIKKRMSYVVRINKWNWRTGERELHILYQTYEEELGRQVQTRYAQPYFSEDSVQLSNDIVRNGGHAEFKFDFKVSSKKEVKTGLVVELSFVAVTQDAPPFYHGHNYWKLNSVNTWPVFDIPTPNEPVMEGDDGFYGVVQCMGQAVFQYLRYYDKGRFPM</sequence>
<name>A0ABD3MD97_9STRA</name>
<reference evidence="2 3" key="1">
    <citation type="submission" date="2024-10" db="EMBL/GenBank/DDBJ databases">
        <title>Updated reference genomes for cyclostephanoid diatoms.</title>
        <authorList>
            <person name="Roberts W.R."/>
            <person name="Alverson A.J."/>
        </authorList>
    </citation>
    <scope>NUCLEOTIDE SEQUENCE [LARGE SCALE GENOMIC DNA]</scope>
    <source>
        <strain evidence="2 3">AJA232-27</strain>
    </source>
</reference>
<proteinExistence type="predicted"/>
<protein>
    <submittedName>
        <fullName evidence="2">Uncharacterized protein</fullName>
    </submittedName>
</protein>
<gene>
    <name evidence="2" type="ORF">ACHAWU_002426</name>
</gene>
<keyword evidence="3" id="KW-1185">Reference proteome</keyword>
<evidence type="ECO:0000313" key="3">
    <source>
        <dbReference type="Proteomes" id="UP001530293"/>
    </source>
</evidence>
<evidence type="ECO:0000313" key="2">
    <source>
        <dbReference type="EMBL" id="KAL3760604.1"/>
    </source>
</evidence>
<feature type="region of interest" description="Disordered" evidence="1">
    <location>
        <begin position="73"/>
        <end position="93"/>
    </location>
</feature>